<dbReference type="GO" id="GO:0003887">
    <property type="term" value="F:DNA-directed DNA polymerase activity"/>
    <property type="evidence" value="ECO:0007669"/>
    <property type="project" value="UniProtKB-EC"/>
</dbReference>
<evidence type="ECO:0000313" key="1">
    <source>
        <dbReference type="EMBL" id="WYX90330.1"/>
    </source>
</evidence>
<proteinExistence type="predicted"/>
<name>A0AAX4ND68_9CAUD</name>
<sequence length="85" mass="9837">MILILRKVASRDYSCGKMKKQHPSIACIDDDEYTRYVKGILLDADFEYKKLAAMDKEHPDHSKYKDDKFIAVCKDLDNVKRILGA</sequence>
<evidence type="ECO:0000313" key="2">
    <source>
        <dbReference type="Proteomes" id="UP001431510"/>
    </source>
</evidence>
<dbReference type="Proteomes" id="UP001431510">
    <property type="component" value="Segment"/>
</dbReference>
<reference evidence="1" key="1">
    <citation type="submission" date="2023-03" db="EMBL/GenBank/DDBJ databases">
        <title>Newly Isolated Salmophages for Biocontrol of Salmonella in Ready-To-Eat Plant-Based Food.</title>
        <authorList>
            <person name="Wojcicki M."/>
            <person name="Swider O."/>
            <person name="Srednicka P."/>
            <person name="Ilczuk T."/>
            <person name="Koperski L."/>
            <person name="Shymialevich D."/>
            <person name="Cieslak H."/>
            <person name="Sokolowska B."/>
            <person name="Juszczuk-Kubiak E."/>
        </authorList>
    </citation>
    <scope>NUCLEOTIDE SEQUENCE</scope>
</reference>
<keyword evidence="1" id="KW-0548">Nucleotidyltransferase</keyword>
<keyword evidence="1" id="KW-0808">Transferase</keyword>
<organism evidence="1 2">
    <name type="scientific">Salmonella phage KKP_3822</name>
    <dbReference type="NCBI Taxonomy" id="3027681"/>
    <lineage>
        <taxon>Viruses</taxon>
        <taxon>Duplodnaviria</taxon>
        <taxon>Heunggongvirae</taxon>
        <taxon>Uroviricota</taxon>
        <taxon>Caudoviricetes</taxon>
    </lineage>
</organism>
<dbReference type="EC" id="2.7.7.7" evidence="1"/>
<accession>A0AAX4ND68</accession>
<dbReference type="EMBL" id="OQ674104">
    <property type="protein sequence ID" value="WYX90330.1"/>
    <property type="molecule type" value="Genomic_DNA"/>
</dbReference>
<protein>
    <submittedName>
        <fullName evidence="1">DNA polymerase</fullName>
        <ecNumber evidence="1">2.7.7.7</ecNumber>
    </submittedName>
</protein>
<gene>
    <name evidence="1" type="ORF">PTQ24_000055</name>
</gene>